<evidence type="ECO:0000256" key="2">
    <source>
        <dbReference type="ARBA" id="ARBA00022517"/>
    </source>
</evidence>
<dbReference type="RefSeq" id="XP_064689106.1">
    <property type="nucleotide sequence ID" value="XM_064843304.1"/>
</dbReference>
<comment type="function">
    <text evidence="7">Involved in rRNA-processing at A0, A1 and A2 sites and negatively regulates telomerase.</text>
</comment>
<evidence type="ECO:0000313" key="11">
    <source>
        <dbReference type="EMBL" id="KAK3670086.1"/>
    </source>
</evidence>
<feature type="region of interest" description="Disordered" evidence="8">
    <location>
        <begin position="215"/>
        <end position="252"/>
    </location>
</feature>
<proteinExistence type="inferred from homology"/>
<name>A0AAE0WF72_9PEZI</name>
<dbReference type="InterPro" id="IPR000467">
    <property type="entry name" value="G_patch_dom"/>
</dbReference>
<keyword evidence="9" id="KW-0732">Signal</keyword>
<evidence type="ECO:0000313" key="12">
    <source>
        <dbReference type="Proteomes" id="UP001274830"/>
    </source>
</evidence>
<dbReference type="GeneID" id="89967865"/>
<keyword evidence="11" id="KW-0808">Transferase</keyword>
<keyword evidence="11" id="KW-0012">Acyltransferase</keyword>
<reference evidence="11" key="1">
    <citation type="submission" date="2023-07" db="EMBL/GenBank/DDBJ databases">
        <title>Black Yeasts Isolated from many extreme environments.</title>
        <authorList>
            <person name="Coleine C."/>
            <person name="Stajich J.E."/>
            <person name="Selbmann L."/>
        </authorList>
    </citation>
    <scope>NUCLEOTIDE SEQUENCE</scope>
    <source>
        <strain evidence="11">CCFEE 5485</strain>
    </source>
</reference>
<dbReference type="GO" id="GO:0005730">
    <property type="term" value="C:nucleolus"/>
    <property type="evidence" value="ECO:0007669"/>
    <property type="project" value="UniProtKB-SubCell"/>
</dbReference>
<organism evidence="11 12">
    <name type="scientific">Recurvomyces mirabilis</name>
    <dbReference type="NCBI Taxonomy" id="574656"/>
    <lineage>
        <taxon>Eukaryota</taxon>
        <taxon>Fungi</taxon>
        <taxon>Dikarya</taxon>
        <taxon>Ascomycota</taxon>
        <taxon>Pezizomycotina</taxon>
        <taxon>Dothideomycetes</taxon>
        <taxon>Dothideomycetidae</taxon>
        <taxon>Mycosphaerellales</taxon>
        <taxon>Teratosphaeriaceae</taxon>
        <taxon>Recurvomyces</taxon>
    </lineage>
</organism>
<evidence type="ECO:0000256" key="9">
    <source>
        <dbReference type="SAM" id="SignalP"/>
    </source>
</evidence>
<feature type="chain" id="PRO_5041985736" description="PinX1-related protein 1" evidence="9">
    <location>
        <begin position="34"/>
        <end position="402"/>
    </location>
</feature>
<evidence type="ECO:0000256" key="7">
    <source>
        <dbReference type="ARBA" id="ARBA00043878"/>
    </source>
</evidence>
<dbReference type="InterPro" id="IPR050656">
    <property type="entry name" value="PINX1"/>
</dbReference>
<keyword evidence="2" id="KW-0690">Ribosome biogenesis</keyword>
<comment type="subcellular location">
    <subcellularLocation>
        <location evidence="1">Nucleus</location>
        <location evidence="1">Nucleolus</location>
    </subcellularLocation>
</comment>
<feature type="domain" description="G-patch" evidence="10">
    <location>
        <begin position="78"/>
        <end position="132"/>
    </location>
</feature>
<dbReference type="PANTHER" id="PTHR23149:SF31">
    <property type="entry name" value="PROTEIN PXR1"/>
    <property type="match status" value="1"/>
</dbReference>
<keyword evidence="3" id="KW-0698">rRNA processing</keyword>
<evidence type="ECO:0000256" key="4">
    <source>
        <dbReference type="ARBA" id="ARBA00023242"/>
    </source>
</evidence>
<dbReference type="GO" id="GO:0006364">
    <property type="term" value="P:rRNA processing"/>
    <property type="evidence" value="ECO:0007669"/>
    <property type="project" value="UniProtKB-KW"/>
</dbReference>
<feature type="signal peptide" evidence="9">
    <location>
        <begin position="1"/>
        <end position="33"/>
    </location>
</feature>
<dbReference type="GO" id="GO:0016746">
    <property type="term" value="F:acyltransferase activity"/>
    <property type="evidence" value="ECO:0007669"/>
    <property type="project" value="UniProtKB-KW"/>
</dbReference>
<dbReference type="GO" id="GO:0003676">
    <property type="term" value="F:nucleic acid binding"/>
    <property type="evidence" value="ECO:0007669"/>
    <property type="project" value="InterPro"/>
</dbReference>
<keyword evidence="12" id="KW-1185">Reference proteome</keyword>
<dbReference type="AlphaFoldDB" id="A0AAE0WF72"/>
<comment type="caution">
    <text evidence="11">The sequence shown here is derived from an EMBL/GenBank/DDBJ whole genome shotgun (WGS) entry which is preliminary data.</text>
</comment>
<feature type="compositionally biased region" description="Low complexity" evidence="8">
    <location>
        <begin position="337"/>
        <end position="349"/>
    </location>
</feature>
<evidence type="ECO:0000256" key="8">
    <source>
        <dbReference type="SAM" id="MobiDB-lite"/>
    </source>
</evidence>
<dbReference type="PANTHER" id="PTHR23149">
    <property type="entry name" value="G PATCH DOMAIN CONTAINING PROTEIN"/>
    <property type="match status" value="1"/>
</dbReference>
<dbReference type="PROSITE" id="PS50174">
    <property type="entry name" value="G_PATCH"/>
    <property type="match status" value="1"/>
</dbReference>
<comment type="similarity">
    <text evidence="5">Belongs to the PINX1 family.</text>
</comment>
<evidence type="ECO:0000256" key="1">
    <source>
        <dbReference type="ARBA" id="ARBA00004604"/>
    </source>
</evidence>
<dbReference type="EMBL" id="JAUTXT010000063">
    <property type="protein sequence ID" value="KAK3670086.1"/>
    <property type="molecule type" value="Genomic_DNA"/>
</dbReference>
<protein>
    <recommendedName>
        <fullName evidence="6">PinX1-related protein 1</fullName>
    </recommendedName>
</protein>
<feature type="compositionally biased region" description="Basic and acidic residues" evidence="8">
    <location>
        <begin position="290"/>
        <end position="318"/>
    </location>
</feature>
<gene>
    <name evidence="11" type="primary">PXR1</name>
    <name evidence="11" type="ORF">LTR78_010026</name>
</gene>
<sequence>MSLAKSALESIKLLRLRVLPLALTLLARSRAEAFQEFLAEYLGIRALFQPSTAMGLAGEKRRGKLAQDPNNTAWSKSTDGFGHRILSQQGWKPGDYLGAENAAHGDHYTAANASHIKVLLREDNLGLGAKLGGAGNAETFGLSTLSGIFGRLNGKSEAEVEKQQSSLRDAELRTYQSQKYGHMNFVRGGLLVGDKIEESPDNKLAAKTIDSKGAGVDQLPATKKKKRKVESDALGVDDGKRSEKRRRKADIDTALPEVVEGLIPGEPSESTDKELLKAAKRLRKEKRRAAKQDEPTEVENEKTRLKQEKKARKEERRLRKEQKRLGKAAKSADDDLTSSTTASSNALTTPVVSELPSGTSTPTSGLFAGSRHAVRQRYIMQKRAASMDPKALNEILMIKAIG</sequence>
<feature type="region of interest" description="Disordered" evidence="8">
    <location>
        <begin position="283"/>
        <end position="368"/>
    </location>
</feature>
<evidence type="ECO:0000256" key="5">
    <source>
        <dbReference type="ARBA" id="ARBA00038007"/>
    </source>
</evidence>
<accession>A0AAE0WF72</accession>
<dbReference type="Proteomes" id="UP001274830">
    <property type="component" value="Unassembled WGS sequence"/>
</dbReference>
<evidence type="ECO:0000256" key="6">
    <source>
        <dbReference type="ARBA" id="ARBA00041961"/>
    </source>
</evidence>
<keyword evidence="4" id="KW-0539">Nucleus</keyword>
<evidence type="ECO:0000259" key="10">
    <source>
        <dbReference type="PROSITE" id="PS50174"/>
    </source>
</evidence>
<evidence type="ECO:0000256" key="3">
    <source>
        <dbReference type="ARBA" id="ARBA00022552"/>
    </source>
</evidence>